<organism evidence="1 2">
    <name type="scientific">Dichomitus squalens</name>
    <dbReference type="NCBI Taxonomy" id="114155"/>
    <lineage>
        <taxon>Eukaryota</taxon>
        <taxon>Fungi</taxon>
        <taxon>Dikarya</taxon>
        <taxon>Basidiomycota</taxon>
        <taxon>Agaricomycotina</taxon>
        <taxon>Agaricomycetes</taxon>
        <taxon>Polyporales</taxon>
        <taxon>Polyporaceae</taxon>
        <taxon>Dichomitus</taxon>
    </lineage>
</organism>
<dbReference type="AlphaFoldDB" id="A0A4Q9PQD7"/>
<evidence type="ECO:0000313" key="1">
    <source>
        <dbReference type="EMBL" id="TBU56563.1"/>
    </source>
</evidence>
<gene>
    <name evidence="1" type="ORF">BD310DRAFT_606945</name>
</gene>
<name>A0A4Q9PQD7_9APHY</name>
<dbReference type="Proteomes" id="UP000292082">
    <property type="component" value="Unassembled WGS sequence"/>
</dbReference>
<protein>
    <submittedName>
        <fullName evidence="1">Uncharacterized protein</fullName>
    </submittedName>
</protein>
<evidence type="ECO:0000313" key="2">
    <source>
        <dbReference type="Proteomes" id="UP000292082"/>
    </source>
</evidence>
<keyword evidence="2" id="KW-1185">Reference proteome</keyword>
<dbReference type="EMBL" id="ML145149">
    <property type="protein sequence ID" value="TBU56563.1"/>
    <property type="molecule type" value="Genomic_DNA"/>
</dbReference>
<sequence length="177" mass="19647">MNWWERARGGRREASVGGGLCPRPASFPPSCCRLLFDVPRCRSLPNSSLWHAPLGQTCTQPRVSPIILSARKSLYQCQIATSSHVFSLSAVRRSITRRPSPPDPTAPSAAVLYDLTTTRYVRPSFLRPKHHPNVLLSQHPFSAPSATHCYCARCILKTVRISFDVAFRVVQGLHSIA</sequence>
<reference evidence="1 2" key="1">
    <citation type="submission" date="2019-01" db="EMBL/GenBank/DDBJ databases">
        <title>Draft genome sequences of three monokaryotic isolates of the white-rot basidiomycete fungus Dichomitus squalens.</title>
        <authorList>
            <consortium name="DOE Joint Genome Institute"/>
            <person name="Lopez S.C."/>
            <person name="Andreopoulos B."/>
            <person name="Pangilinan J."/>
            <person name="Lipzen A."/>
            <person name="Riley R."/>
            <person name="Ahrendt S."/>
            <person name="Ng V."/>
            <person name="Barry K."/>
            <person name="Daum C."/>
            <person name="Grigoriev I.V."/>
            <person name="Hilden K.S."/>
            <person name="Makela M.R."/>
            <person name="de Vries R.P."/>
        </authorList>
    </citation>
    <scope>NUCLEOTIDE SEQUENCE [LARGE SCALE GENOMIC DNA]</scope>
    <source>
        <strain evidence="1 2">CBS 464.89</strain>
    </source>
</reference>
<proteinExistence type="predicted"/>
<accession>A0A4Q9PQD7</accession>